<gene>
    <name evidence="2" type="ORF">BK007_00390</name>
    <name evidence="3" type="ORF">BK009_00915</name>
    <name evidence="4" type="ORF">HG719_03650</name>
</gene>
<evidence type="ECO:0000313" key="7">
    <source>
        <dbReference type="Proteomes" id="UP000591058"/>
    </source>
</evidence>
<dbReference type="Proteomes" id="UP000232806">
    <property type="component" value="Chromosome"/>
</dbReference>
<dbReference type="GeneID" id="35124111"/>
<dbReference type="RefSeq" id="WP_100904606.1">
    <property type="nucleotide sequence ID" value="NZ_CP017766.1"/>
</dbReference>
<dbReference type="SUPFAM" id="SSF52218">
    <property type="entry name" value="Flavoproteins"/>
    <property type="match status" value="1"/>
</dbReference>
<evidence type="ECO:0000313" key="4">
    <source>
        <dbReference type="EMBL" id="NMO08930.1"/>
    </source>
</evidence>
<organism evidence="2 6">
    <name type="scientific">Methanobacterium subterraneum</name>
    <dbReference type="NCBI Taxonomy" id="59277"/>
    <lineage>
        <taxon>Archaea</taxon>
        <taxon>Methanobacteriati</taxon>
        <taxon>Methanobacteriota</taxon>
        <taxon>Methanomada group</taxon>
        <taxon>Methanobacteria</taxon>
        <taxon>Methanobacteriales</taxon>
        <taxon>Methanobacteriaceae</taxon>
        <taxon>Methanobacterium</taxon>
    </lineage>
</organism>
<evidence type="ECO:0000313" key="3">
    <source>
        <dbReference type="EMBL" id="AUB59364.1"/>
    </source>
</evidence>
<reference evidence="4 7" key="2">
    <citation type="submission" date="2020-04" db="EMBL/GenBank/DDBJ databases">
        <title>Draft genome of Methanobacterium subterraneum isolated from animal feces.</title>
        <authorList>
            <person name="Ouboter H.T."/>
            <person name="Berger S."/>
            <person name="Gungor E."/>
            <person name="Jetten M.S.M."/>
            <person name="Welte C.U."/>
        </authorList>
    </citation>
    <scope>NUCLEOTIDE SEQUENCE [LARGE SCALE GENOMIC DNA]</scope>
    <source>
        <strain evidence="4">HO_2020</strain>
    </source>
</reference>
<feature type="domain" description="4Fe-4S ferredoxin-type" evidence="1">
    <location>
        <begin position="227"/>
        <end position="256"/>
    </location>
</feature>
<dbReference type="Gene3D" id="3.30.70.20">
    <property type="match status" value="1"/>
</dbReference>
<accession>A0A2H4V957</accession>
<dbReference type="Proteomes" id="UP000591058">
    <property type="component" value="Unassembled WGS sequence"/>
</dbReference>
<dbReference type="EMBL" id="CP017766">
    <property type="protein sequence ID" value="AUB54632.1"/>
    <property type="molecule type" value="Genomic_DNA"/>
</dbReference>
<dbReference type="PROSITE" id="PS51379">
    <property type="entry name" value="4FE4S_FER_2"/>
    <property type="match status" value="2"/>
</dbReference>
<dbReference type="KEGG" id="msub:BK009_00915"/>
<dbReference type="SUPFAM" id="SSF54862">
    <property type="entry name" value="4Fe-4S ferredoxins"/>
    <property type="match status" value="1"/>
</dbReference>
<name>A0A2H4V957_9EURY</name>
<dbReference type="Gene3D" id="3.40.50.360">
    <property type="match status" value="1"/>
</dbReference>
<dbReference type="EMBL" id="CP017768">
    <property type="protein sequence ID" value="AUB59364.1"/>
    <property type="molecule type" value="Genomic_DNA"/>
</dbReference>
<evidence type="ECO:0000259" key="1">
    <source>
        <dbReference type="PROSITE" id="PS51379"/>
    </source>
</evidence>
<proteinExistence type="predicted"/>
<feature type="domain" description="4Fe-4S ferredoxin-type" evidence="1">
    <location>
        <begin position="197"/>
        <end position="226"/>
    </location>
</feature>
<sequence>MSTEIYYFSGTGNSLHVAKELQKRIPETDLIPIVSLLNTDVIKTSAKTVGFVFPVHALTIPIAVKKFLMKIDLNSAEYIFAVATRYGTIFRGFEKIDQILKKKNKHLNSHFILNMGHNEAPRAQKGYVVPSQRELSGIESVIQERLDAIEKIVVNKKISREKDSEYFIEFPYNRLFNFISEKLVLLGMSFSEYTGGVNYFCSDSKCNGCGTCEKICLSGKIKMVDGKPTWQKNVFCYMCFACVNLCPAESIQVNDIPFVKSYTRENGRYPHPYATAKDIARQKRRDLN</sequence>
<accession>A0A2H4VMQ1</accession>
<dbReference type="InterPro" id="IPR029039">
    <property type="entry name" value="Flavoprotein-like_sf"/>
</dbReference>
<dbReference type="AlphaFoldDB" id="A0A2H4V957"/>
<dbReference type="NCBIfam" id="NF038196">
    <property type="entry name" value="ferrodoxin_EFR1"/>
    <property type="match status" value="1"/>
</dbReference>
<evidence type="ECO:0000313" key="5">
    <source>
        <dbReference type="Proteomes" id="UP000232631"/>
    </source>
</evidence>
<dbReference type="InterPro" id="IPR017896">
    <property type="entry name" value="4Fe4S_Fe-S-bd"/>
</dbReference>
<evidence type="ECO:0000313" key="2">
    <source>
        <dbReference type="EMBL" id="AUB54632.1"/>
    </source>
</evidence>
<dbReference type="EMBL" id="JABBYL010000011">
    <property type="protein sequence ID" value="NMO08930.1"/>
    <property type="molecule type" value="Genomic_DNA"/>
</dbReference>
<dbReference type="OrthoDB" id="68186at2157"/>
<reference evidence="5 6" key="1">
    <citation type="submission" date="2016-10" db="EMBL/GenBank/DDBJ databases">
        <title>Comparative genomics between deep and shallow subseafloor isolates.</title>
        <authorList>
            <person name="Ishii S."/>
            <person name="Miller J.R."/>
            <person name="Sutton G."/>
            <person name="Suzuki S."/>
            <person name="Methe B."/>
            <person name="Inagaki F."/>
            <person name="Imachi H."/>
        </authorList>
    </citation>
    <scope>NUCLEOTIDE SEQUENCE [LARGE SCALE GENOMIC DNA]</scope>
    <source>
        <strain evidence="3 5">A8p</strain>
        <strain evidence="2 6">MO-MB1</strain>
    </source>
</reference>
<evidence type="ECO:0000313" key="6">
    <source>
        <dbReference type="Proteomes" id="UP000232806"/>
    </source>
</evidence>
<keyword evidence="5" id="KW-1185">Reference proteome</keyword>
<protein>
    <submittedName>
        <fullName evidence="2">Ferredoxin</fullName>
    </submittedName>
</protein>
<dbReference type="Proteomes" id="UP000232631">
    <property type="component" value="Chromosome"/>
</dbReference>
<dbReference type="InterPro" id="IPR047964">
    <property type="entry name" value="EFR1-like"/>
</dbReference>